<dbReference type="RefSeq" id="WP_045980087.1">
    <property type="nucleotide sequence ID" value="NZ_JXXY01000015.1"/>
</dbReference>
<organism evidence="1 2">
    <name type="scientific">Pseudoalteromonas ruthenica</name>
    <dbReference type="NCBI Taxonomy" id="151081"/>
    <lineage>
        <taxon>Bacteria</taxon>
        <taxon>Pseudomonadati</taxon>
        <taxon>Pseudomonadota</taxon>
        <taxon>Gammaproteobacteria</taxon>
        <taxon>Alteromonadales</taxon>
        <taxon>Pseudoalteromonadaceae</taxon>
        <taxon>Pseudoalteromonas</taxon>
    </lineage>
</organism>
<dbReference type="AlphaFoldDB" id="A0A0F4Q188"/>
<dbReference type="Proteomes" id="UP000033664">
    <property type="component" value="Unassembled WGS sequence"/>
</dbReference>
<reference evidence="1 2" key="1">
    <citation type="journal article" date="2015" name="BMC Genomics">
        <title>Genome mining reveals unlocked bioactive potential of marine Gram-negative bacteria.</title>
        <authorList>
            <person name="Machado H."/>
            <person name="Sonnenschein E.C."/>
            <person name="Melchiorsen J."/>
            <person name="Gram L."/>
        </authorList>
    </citation>
    <scope>NUCLEOTIDE SEQUENCE [LARGE SCALE GENOMIC DNA]</scope>
    <source>
        <strain evidence="1 2">S3137</strain>
    </source>
</reference>
<gene>
    <name evidence="1" type="ORF">TW72_06430</name>
</gene>
<keyword evidence="2" id="KW-1185">Reference proteome</keyword>
<dbReference type="EMBL" id="JXXZ01000006">
    <property type="protein sequence ID" value="KJZ00332.1"/>
    <property type="molecule type" value="Genomic_DNA"/>
</dbReference>
<dbReference type="PATRIC" id="fig|151081.8.peg.2962"/>
<evidence type="ECO:0000313" key="1">
    <source>
        <dbReference type="EMBL" id="KJZ00332.1"/>
    </source>
</evidence>
<dbReference type="GeneID" id="58228120"/>
<dbReference type="Pfam" id="PF18928">
    <property type="entry name" value="DUF5677"/>
    <property type="match status" value="1"/>
</dbReference>
<name>A0A0F4Q188_9GAMM</name>
<evidence type="ECO:0000313" key="2">
    <source>
        <dbReference type="Proteomes" id="UP000033664"/>
    </source>
</evidence>
<protein>
    <submittedName>
        <fullName evidence="1">Uncharacterized protein</fullName>
    </submittedName>
</protein>
<sequence length="267" mass="31751">MEEENALVELIDSYESYLNESFRELWGKVNIEYDKLEAYSVIGGLLSRQVTLSIQMARSPNILNGHSGPLFLRAMTDLHIALSWIMLDLVERSKKYILHGLGEEKLLIEHYKKEIEDYPDSPNKEQIEQLINIKSTWINSQRREFFVEVNLGHWAQLDYRKMAQEADCEGLYKFAYKPFSHAAHNMWPHVSMYNCKDCESPLHKHHLIPELFEAPLDIDFLFRSCKYVHMAYELFVDKFNLELESPMPLEWWWDYFEEEKESDSERT</sequence>
<accession>A0A0F4Q188</accession>
<dbReference type="InterPro" id="IPR043733">
    <property type="entry name" value="DUF5677"/>
</dbReference>
<comment type="caution">
    <text evidence="1">The sequence shown here is derived from an EMBL/GenBank/DDBJ whole genome shotgun (WGS) entry which is preliminary data.</text>
</comment>
<dbReference type="OrthoDB" id="1434112at2"/>
<proteinExistence type="predicted"/>